<dbReference type="Gene3D" id="1.10.10.10">
    <property type="entry name" value="Winged helix-like DNA-binding domain superfamily/Winged helix DNA-binding domain"/>
    <property type="match status" value="3"/>
</dbReference>
<feature type="domain" description="RecX second three-helical" evidence="6">
    <location>
        <begin position="156"/>
        <end position="197"/>
    </location>
</feature>
<dbReference type="RefSeq" id="WP_210087785.1">
    <property type="nucleotide sequence ID" value="NZ_JAGGKG010000002.1"/>
</dbReference>
<keyword evidence="10" id="KW-1185">Reference proteome</keyword>
<dbReference type="InterPro" id="IPR036388">
    <property type="entry name" value="WH-like_DNA-bd_sf"/>
</dbReference>
<dbReference type="Pfam" id="PF21982">
    <property type="entry name" value="RecX_HTH1"/>
    <property type="match status" value="1"/>
</dbReference>
<comment type="function">
    <text evidence="5">Modulates RecA activity.</text>
</comment>
<evidence type="ECO:0000256" key="3">
    <source>
        <dbReference type="ARBA" id="ARBA00018111"/>
    </source>
</evidence>
<evidence type="ECO:0000313" key="10">
    <source>
        <dbReference type="Proteomes" id="UP001519272"/>
    </source>
</evidence>
<evidence type="ECO:0000256" key="4">
    <source>
        <dbReference type="ARBA" id="ARBA00022490"/>
    </source>
</evidence>
<dbReference type="InterPro" id="IPR053924">
    <property type="entry name" value="RecX_HTH_2nd"/>
</dbReference>
<keyword evidence="4 5" id="KW-0963">Cytoplasm</keyword>
<evidence type="ECO:0000313" key="9">
    <source>
        <dbReference type="EMBL" id="MBP1904114.1"/>
    </source>
</evidence>
<dbReference type="EMBL" id="JAGGKG010000002">
    <property type="protein sequence ID" value="MBP1904114.1"/>
    <property type="molecule type" value="Genomic_DNA"/>
</dbReference>
<comment type="caution">
    <text evidence="9">The sequence shown here is derived from an EMBL/GenBank/DDBJ whole genome shotgun (WGS) entry which is preliminary data.</text>
</comment>
<dbReference type="HAMAP" id="MF_01114">
    <property type="entry name" value="RecX"/>
    <property type="match status" value="1"/>
</dbReference>
<dbReference type="Proteomes" id="UP001519272">
    <property type="component" value="Unassembled WGS sequence"/>
</dbReference>
<gene>
    <name evidence="5" type="primary">recX</name>
    <name evidence="9" type="ORF">J2Z32_000731</name>
</gene>
<comment type="similarity">
    <text evidence="2 5">Belongs to the RecX family.</text>
</comment>
<evidence type="ECO:0000256" key="1">
    <source>
        <dbReference type="ARBA" id="ARBA00004496"/>
    </source>
</evidence>
<feature type="domain" description="RecX first three-helical" evidence="8">
    <location>
        <begin position="111"/>
        <end position="149"/>
    </location>
</feature>
<feature type="domain" description="RecX third three-helical" evidence="7">
    <location>
        <begin position="203"/>
        <end position="249"/>
    </location>
</feature>
<reference evidence="9 10" key="1">
    <citation type="submission" date="2021-03" db="EMBL/GenBank/DDBJ databases">
        <title>Genomic Encyclopedia of Type Strains, Phase IV (KMG-IV): sequencing the most valuable type-strain genomes for metagenomic binning, comparative biology and taxonomic classification.</title>
        <authorList>
            <person name="Goeker M."/>
        </authorList>
    </citation>
    <scope>NUCLEOTIDE SEQUENCE [LARGE SCALE GENOMIC DNA]</scope>
    <source>
        <strain evidence="9 10">DSM 14349</strain>
    </source>
</reference>
<dbReference type="Pfam" id="PF02631">
    <property type="entry name" value="RecX_HTH2"/>
    <property type="match status" value="1"/>
</dbReference>
<dbReference type="Pfam" id="PF21981">
    <property type="entry name" value="RecX_HTH3"/>
    <property type="match status" value="1"/>
</dbReference>
<dbReference type="PANTHER" id="PTHR33602:SF1">
    <property type="entry name" value="REGULATORY PROTEIN RECX FAMILY PROTEIN"/>
    <property type="match status" value="1"/>
</dbReference>
<evidence type="ECO:0000259" key="8">
    <source>
        <dbReference type="Pfam" id="PF21982"/>
    </source>
</evidence>
<accession>A0ABS4FNF8</accession>
<evidence type="ECO:0000256" key="5">
    <source>
        <dbReference type="HAMAP-Rule" id="MF_01114"/>
    </source>
</evidence>
<sequence length="258" mass="29893">MNPKKNKYNSYDDDVIDISEQDDWTRLQRDEKVEEATSLSSILDLSDETELTVTAVQKLKKPKWRYRIVFDQYSIDVHEDIMIKYRMLQGAVFSKSDLEDIVSADELQQTYADALSYLARKPRTSYEISIRLREKGWGETAIVSSIERLSNEGFIDDTAYAQQWANQRVKSKAKGKLWVKQELRQKGISKPLIEEALNSISEDDEFESALQLAIKKWNQTSGERIDKQRKTGSFLMRRGYSGSLVSRVLREVDQDNTT</sequence>
<dbReference type="InterPro" id="IPR053925">
    <property type="entry name" value="RecX_HTH_3rd"/>
</dbReference>
<evidence type="ECO:0000256" key="2">
    <source>
        <dbReference type="ARBA" id="ARBA00009695"/>
    </source>
</evidence>
<dbReference type="InterPro" id="IPR053926">
    <property type="entry name" value="RecX_HTH_1st"/>
</dbReference>
<comment type="subcellular location">
    <subcellularLocation>
        <location evidence="1 5">Cytoplasm</location>
    </subcellularLocation>
</comment>
<protein>
    <recommendedName>
        <fullName evidence="3 5">Regulatory protein RecX</fullName>
    </recommendedName>
</protein>
<proteinExistence type="inferred from homology"/>
<name>A0ABS4FNF8_9BACL</name>
<evidence type="ECO:0000259" key="7">
    <source>
        <dbReference type="Pfam" id="PF21981"/>
    </source>
</evidence>
<evidence type="ECO:0000259" key="6">
    <source>
        <dbReference type="Pfam" id="PF02631"/>
    </source>
</evidence>
<organism evidence="9 10">
    <name type="scientific">Paenibacillus turicensis</name>
    <dbReference type="NCBI Taxonomy" id="160487"/>
    <lineage>
        <taxon>Bacteria</taxon>
        <taxon>Bacillati</taxon>
        <taxon>Bacillota</taxon>
        <taxon>Bacilli</taxon>
        <taxon>Bacillales</taxon>
        <taxon>Paenibacillaceae</taxon>
        <taxon>Paenibacillus</taxon>
    </lineage>
</organism>
<dbReference type="InterPro" id="IPR003783">
    <property type="entry name" value="Regulatory_RecX"/>
</dbReference>
<dbReference type="PANTHER" id="PTHR33602">
    <property type="entry name" value="REGULATORY PROTEIN RECX FAMILY PROTEIN"/>
    <property type="match status" value="1"/>
</dbReference>